<sequence length="425" mass="49170">MRIAFLVHEFPTLSETFVINQMVGLIQRGHQVDVYAEKQGDINHLQPLVEQYNLLDRTYYLPLMPENLFKRVVNGINLLRKYLTLNKRKSFNSLNVWKYGFEALSFRLIYMLFPQCEQPYDIIHCQFGTQGYRGIWFRKMNSPQADLITTFRGEDISKYIDTNGSHVYDRLFKEGNYFLTNCDFFKQRIIDLGCNPNLISVLRSGLNYQAFIFKPRFLEKNEKICIATTGRLVEKKGIEYSIKAVAKQAQITPNLEYKIIGDGELRDYFEKLIRELKMQDKIQLVGWKNEQEIKEILDNSHLFIAPSVTAKDGNQDAPINVLKEAMAMGLPVISTYHGGIPELVEDGVSGYLVPERDVDTLADKLNLLIQHPEKWSDMGKAGRDYVEKHYDLDKLNDRLVEIYQQVLTSNQSLLNLNLNSVNLSS</sequence>
<dbReference type="PANTHER" id="PTHR12526:SF640">
    <property type="entry name" value="COLANIC ACID BIOSYNTHESIS GLYCOSYLTRANSFERASE WCAL-RELATED"/>
    <property type="match status" value="1"/>
</dbReference>
<dbReference type="SUPFAM" id="SSF53756">
    <property type="entry name" value="UDP-Glycosyltransferase/glycogen phosphorylase"/>
    <property type="match status" value="1"/>
</dbReference>
<dbReference type="InterPro" id="IPR001296">
    <property type="entry name" value="Glyco_trans_1"/>
</dbReference>
<accession>A3IKZ1</accession>
<feature type="domain" description="Glycosyl transferase family 1" evidence="4">
    <location>
        <begin position="216"/>
        <end position="384"/>
    </location>
</feature>
<reference evidence="5 6" key="1">
    <citation type="submission" date="2007-03" db="EMBL/GenBank/DDBJ databases">
        <authorList>
            <person name="Stal L."/>
            <person name="Ferriera S."/>
            <person name="Johnson J."/>
            <person name="Kravitz S."/>
            <person name="Beeson K."/>
            <person name="Sutton G."/>
            <person name="Rogers Y.-H."/>
            <person name="Friedman R."/>
            <person name="Frazier M."/>
            <person name="Venter J.C."/>
        </authorList>
    </citation>
    <scope>NUCLEOTIDE SEQUENCE [LARGE SCALE GENOMIC DNA]</scope>
    <source>
        <strain evidence="5 6">CCY0110</strain>
    </source>
</reference>
<dbReference type="GO" id="GO:0016757">
    <property type="term" value="F:glycosyltransferase activity"/>
    <property type="evidence" value="ECO:0007669"/>
    <property type="project" value="UniProtKB-KW"/>
</dbReference>
<evidence type="ECO:0000313" key="5">
    <source>
        <dbReference type="EMBL" id="EAZ92860.1"/>
    </source>
</evidence>
<gene>
    <name evidence="5" type="ORF">CY0110_22227</name>
</gene>
<dbReference type="OrthoDB" id="73743at2"/>
<organism evidence="5 6">
    <name type="scientific">Crocosphaera chwakensis CCY0110</name>
    <dbReference type="NCBI Taxonomy" id="391612"/>
    <lineage>
        <taxon>Bacteria</taxon>
        <taxon>Bacillati</taxon>
        <taxon>Cyanobacteriota</taxon>
        <taxon>Cyanophyceae</taxon>
        <taxon>Oscillatoriophycideae</taxon>
        <taxon>Chroococcales</taxon>
        <taxon>Aphanothecaceae</taxon>
        <taxon>Crocosphaera</taxon>
        <taxon>Crocosphaera chwakensis</taxon>
    </lineage>
</organism>
<evidence type="ECO:0000259" key="4">
    <source>
        <dbReference type="Pfam" id="PF00534"/>
    </source>
</evidence>
<protein>
    <recommendedName>
        <fullName evidence="4">Glycosyl transferase family 1 domain-containing protein</fullName>
    </recommendedName>
</protein>
<evidence type="ECO:0000256" key="3">
    <source>
        <dbReference type="ARBA" id="ARBA00022679"/>
    </source>
</evidence>
<keyword evidence="2" id="KW-0328">Glycosyltransferase</keyword>
<dbReference type="RefSeq" id="WP_008274004.1">
    <property type="nucleotide sequence ID" value="NZ_AAXW01000004.1"/>
</dbReference>
<comment type="caution">
    <text evidence="5">The sequence shown here is derived from an EMBL/GenBank/DDBJ whole genome shotgun (WGS) entry which is preliminary data.</text>
</comment>
<dbReference type="AlphaFoldDB" id="A3IKZ1"/>
<proteinExistence type="inferred from homology"/>
<dbReference type="Gene3D" id="3.40.50.2000">
    <property type="entry name" value="Glycogen Phosphorylase B"/>
    <property type="match status" value="2"/>
</dbReference>
<dbReference type="Proteomes" id="UP000003781">
    <property type="component" value="Unassembled WGS sequence"/>
</dbReference>
<keyword evidence="3" id="KW-0808">Transferase</keyword>
<evidence type="ECO:0000256" key="2">
    <source>
        <dbReference type="ARBA" id="ARBA00022676"/>
    </source>
</evidence>
<dbReference type="Pfam" id="PF00534">
    <property type="entry name" value="Glycos_transf_1"/>
    <property type="match status" value="1"/>
</dbReference>
<dbReference type="EMBL" id="AAXW01000004">
    <property type="protein sequence ID" value="EAZ92860.1"/>
    <property type="molecule type" value="Genomic_DNA"/>
</dbReference>
<comment type="similarity">
    <text evidence="1">Belongs to the glycosyltransferase group 1 family. Glycosyltransferase 4 subfamily.</text>
</comment>
<evidence type="ECO:0000256" key="1">
    <source>
        <dbReference type="ARBA" id="ARBA00009481"/>
    </source>
</evidence>
<name>A3IKZ1_9CHRO</name>
<dbReference type="eggNOG" id="COG0438">
    <property type="taxonomic scope" value="Bacteria"/>
</dbReference>
<keyword evidence="6" id="KW-1185">Reference proteome</keyword>
<evidence type="ECO:0000313" key="6">
    <source>
        <dbReference type="Proteomes" id="UP000003781"/>
    </source>
</evidence>
<dbReference type="PANTHER" id="PTHR12526">
    <property type="entry name" value="GLYCOSYLTRANSFERASE"/>
    <property type="match status" value="1"/>
</dbReference>